<keyword evidence="2" id="KW-0548">Nucleotidyltransferase</keyword>
<dbReference type="GO" id="GO:0046872">
    <property type="term" value="F:metal ion binding"/>
    <property type="evidence" value="ECO:0007669"/>
    <property type="project" value="UniProtKB-KW"/>
</dbReference>
<evidence type="ECO:0000256" key="3">
    <source>
        <dbReference type="ARBA" id="ARBA00022723"/>
    </source>
</evidence>
<evidence type="ECO:0000256" key="4">
    <source>
        <dbReference type="ARBA" id="ARBA00022741"/>
    </source>
</evidence>
<keyword evidence="3" id="KW-0479">Metal-binding</keyword>
<dbReference type="AlphaFoldDB" id="A0A396AHS4"/>
<proteinExistence type="predicted"/>
<dbReference type="GO" id="GO:0051607">
    <property type="term" value="P:defense response to virus"/>
    <property type="evidence" value="ECO:0007669"/>
    <property type="project" value="UniProtKB-KW"/>
</dbReference>
<keyword evidence="4" id="KW-0547">Nucleotide-binding</keyword>
<organism evidence="12 13">
    <name type="scientific">Roseburia inulinivorans</name>
    <dbReference type="NCBI Taxonomy" id="360807"/>
    <lineage>
        <taxon>Bacteria</taxon>
        <taxon>Bacillati</taxon>
        <taxon>Bacillota</taxon>
        <taxon>Clostridia</taxon>
        <taxon>Lachnospirales</taxon>
        <taxon>Lachnospiraceae</taxon>
        <taxon>Roseburia</taxon>
    </lineage>
</organism>
<evidence type="ECO:0000256" key="7">
    <source>
        <dbReference type="ARBA" id="ARBA00023080"/>
    </source>
</evidence>
<sequence>MSLQTYFKEFNKVIKMDYDVKSELKEKRDILLGILRNDDDMPAFDEYNQGSYSMHLGVEPLDKEYDIDVGLRFHVNRDDYEPMDLKEKIRDLLKNHTEYGAKIKKPCVTVTYKKDGEAAYHVDLVTYVYEDKDDSDSQLYLARGKNRDSEETCWEKSDPVGLVEYVNDKYKGDDNKEDREQFRRVVRYIKRWKNKKFSSSGNAEPPSIAITLIAVDHFEASKKYDYIEEKYCYDDLQAVISFAKEIQKLFVFKEVNENRRLMYTIEYNLPSSLNFESDVNLFRKMSDNYMTDFKEKIDDLVDDLEAVKSETDEVEQCKMLSKIFGDDFPIPEKKNAAKKQMNFIPSTSASGVD</sequence>
<dbReference type="GO" id="GO:0009117">
    <property type="term" value="P:nucleotide metabolic process"/>
    <property type="evidence" value="ECO:0007669"/>
    <property type="project" value="UniProtKB-KW"/>
</dbReference>
<evidence type="ECO:0000256" key="1">
    <source>
        <dbReference type="ARBA" id="ARBA00022679"/>
    </source>
</evidence>
<evidence type="ECO:0000313" key="12">
    <source>
        <dbReference type="EMBL" id="RHD06399.1"/>
    </source>
</evidence>
<evidence type="ECO:0000313" key="13">
    <source>
        <dbReference type="Proteomes" id="UP000266391"/>
    </source>
</evidence>
<dbReference type="Proteomes" id="UP000266391">
    <property type="component" value="Unassembled WGS sequence"/>
</dbReference>
<dbReference type="GO" id="GO:0005524">
    <property type="term" value="F:ATP binding"/>
    <property type="evidence" value="ECO:0007669"/>
    <property type="project" value="UniProtKB-KW"/>
</dbReference>
<evidence type="ECO:0000256" key="5">
    <source>
        <dbReference type="ARBA" id="ARBA00022840"/>
    </source>
</evidence>
<keyword evidence="7" id="KW-0546">Nucleotide metabolism</keyword>
<gene>
    <name evidence="12" type="ORF">DW813_00560</name>
</gene>
<dbReference type="InterPro" id="IPR006116">
    <property type="entry name" value="NT_2-5OAS_ClassI-CCAase"/>
</dbReference>
<comment type="catalytic activity">
    <reaction evidence="10">
        <text>GTP + ATP = 3',3'-cGAMP + 2 diphosphate</text>
        <dbReference type="Rhea" id="RHEA:35647"/>
        <dbReference type="ChEBI" id="CHEBI:30616"/>
        <dbReference type="ChEBI" id="CHEBI:33019"/>
        <dbReference type="ChEBI" id="CHEBI:37565"/>
        <dbReference type="ChEBI" id="CHEBI:71501"/>
    </reaction>
    <physiologicalReaction direction="left-to-right" evidence="10">
        <dbReference type="Rhea" id="RHEA:35648"/>
    </physiologicalReaction>
</comment>
<evidence type="ECO:0000256" key="8">
    <source>
        <dbReference type="ARBA" id="ARBA00023118"/>
    </source>
</evidence>
<feature type="domain" description="Cyclic GMP-AMP synthase DncV-like nucleotidyltransferase" evidence="11">
    <location>
        <begin position="48"/>
        <end position="127"/>
    </location>
</feature>
<reference evidence="12 13" key="1">
    <citation type="submission" date="2018-08" db="EMBL/GenBank/DDBJ databases">
        <title>A genome reference for cultivated species of the human gut microbiota.</title>
        <authorList>
            <person name="Zou Y."/>
            <person name="Xue W."/>
            <person name="Luo G."/>
        </authorList>
    </citation>
    <scope>NUCLEOTIDE SEQUENCE [LARGE SCALE GENOMIC DNA]</scope>
    <source>
        <strain evidence="12 13">AM32-8LB</strain>
    </source>
</reference>
<protein>
    <recommendedName>
        <fullName evidence="9">Cyclic GMP-AMP synthase</fullName>
    </recommendedName>
</protein>
<dbReference type="CDD" id="cd05400">
    <property type="entry name" value="NT_2-5OAS_ClassI-CCAase"/>
    <property type="match status" value="1"/>
</dbReference>
<evidence type="ECO:0000256" key="9">
    <source>
        <dbReference type="ARBA" id="ARBA00044145"/>
    </source>
</evidence>
<evidence type="ECO:0000259" key="11">
    <source>
        <dbReference type="Pfam" id="PF21654"/>
    </source>
</evidence>
<keyword evidence="6" id="KW-0460">Magnesium</keyword>
<comment type="caution">
    <text evidence="12">The sequence shown here is derived from an EMBL/GenBank/DDBJ whole genome shotgun (WGS) entry which is preliminary data.</text>
</comment>
<keyword evidence="5" id="KW-0067">ATP-binding</keyword>
<keyword evidence="1 12" id="KW-0808">Transferase</keyword>
<dbReference type="InterPro" id="IPR048445">
    <property type="entry name" value="DncV-like_NTFase"/>
</dbReference>
<evidence type="ECO:0000256" key="6">
    <source>
        <dbReference type="ARBA" id="ARBA00022842"/>
    </source>
</evidence>
<dbReference type="Pfam" id="PF21654">
    <property type="entry name" value="DncV-like_NTFase"/>
    <property type="match status" value="1"/>
</dbReference>
<dbReference type="GO" id="GO:0016779">
    <property type="term" value="F:nucleotidyltransferase activity"/>
    <property type="evidence" value="ECO:0007669"/>
    <property type="project" value="UniProtKB-KW"/>
</dbReference>
<evidence type="ECO:0000256" key="10">
    <source>
        <dbReference type="ARBA" id="ARBA00048304"/>
    </source>
</evidence>
<accession>A0A396AHS4</accession>
<dbReference type="EMBL" id="QSIQ01000001">
    <property type="protein sequence ID" value="RHD06399.1"/>
    <property type="molecule type" value="Genomic_DNA"/>
</dbReference>
<dbReference type="RefSeq" id="WP_118091739.1">
    <property type="nucleotide sequence ID" value="NZ_QSIQ01000001.1"/>
</dbReference>
<name>A0A396AHS4_9FIRM</name>
<keyword evidence="8" id="KW-0051">Antiviral defense</keyword>
<evidence type="ECO:0000256" key="2">
    <source>
        <dbReference type="ARBA" id="ARBA00022695"/>
    </source>
</evidence>